<feature type="binding site" evidence="8">
    <location>
        <position position="265"/>
    </location>
    <ligand>
        <name>Mg(2+)</name>
        <dbReference type="ChEBI" id="CHEBI:18420"/>
    </ligand>
</feature>
<keyword evidence="4 8" id="KW-0479">Metal-binding</keyword>
<protein>
    <recommendedName>
        <fullName evidence="8">Protein nucleotidyltransferase YdiU</fullName>
        <ecNumber evidence="8">2.7.7.-</ecNumber>
    </recommendedName>
    <alternativeName>
        <fullName evidence="8">Protein adenylyltransferase YdiU</fullName>
        <ecNumber evidence="8">2.7.7.108</ecNumber>
    </alternativeName>
    <alternativeName>
        <fullName evidence="8">Protein uridylyltransferase YdiU</fullName>
        <ecNumber evidence="8">2.7.7.-</ecNumber>
    </alternativeName>
</protein>
<feature type="active site" description="Proton acceptor" evidence="8">
    <location>
        <position position="255"/>
    </location>
</feature>
<gene>
    <name evidence="8" type="primary">ydiU</name>
    <name evidence="8" type="synonym">selO</name>
    <name evidence="9" type="ORF">DAY19_07170</name>
</gene>
<dbReference type="EC" id="2.7.7.108" evidence="8"/>
<feature type="binding site" evidence="8">
    <location>
        <position position="265"/>
    </location>
    <ligand>
        <name>ATP</name>
        <dbReference type="ChEBI" id="CHEBI:30616"/>
    </ligand>
</feature>
<comment type="catalytic activity">
    <reaction evidence="8">
        <text>L-threonyl-[protein] + ATP = 3-O-(5'-adenylyl)-L-threonyl-[protein] + diphosphate</text>
        <dbReference type="Rhea" id="RHEA:54292"/>
        <dbReference type="Rhea" id="RHEA-COMP:11060"/>
        <dbReference type="Rhea" id="RHEA-COMP:13847"/>
        <dbReference type="ChEBI" id="CHEBI:30013"/>
        <dbReference type="ChEBI" id="CHEBI:30616"/>
        <dbReference type="ChEBI" id="CHEBI:33019"/>
        <dbReference type="ChEBI" id="CHEBI:138113"/>
        <dbReference type="EC" id="2.7.7.108"/>
    </reaction>
</comment>
<evidence type="ECO:0000256" key="5">
    <source>
        <dbReference type="ARBA" id="ARBA00022741"/>
    </source>
</evidence>
<dbReference type="PANTHER" id="PTHR32057">
    <property type="entry name" value="PROTEIN ADENYLYLTRANSFERASE SELO, MITOCHONDRIAL"/>
    <property type="match status" value="1"/>
</dbReference>
<dbReference type="PANTHER" id="PTHR32057:SF14">
    <property type="entry name" value="PROTEIN ADENYLYLTRANSFERASE SELO, MITOCHONDRIAL"/>
    <property type="match status" value="1"/>
</dbReference>
<name>A0ABY0IET9_9BACT</name>
<comment type="catalytic activity">
    <reaction evidence="8">
        <text>L-seryl-[protein] + ATP = 3-O-(5'-adenylyl)-L-seryl-[protein] + diphosphate</text>
        <dbReference type="Rhea" id="RHEA:58120"/>
        <dbReference type="Rhea" id="RHEA-COMP:9863"/>
        <dbReference type="Rhea" id="RHEA-COMP:15073"/>
        <dbReference type="ChEBI" id="CHEBI:29999"/>
        <dbReference type="ChEBI" id="CHEBI:30616"/>
        <dbReference type="ChEBI" id="CHEBI:33019"/>
        <dbReference type="ChEBI" id="CHEBI:142516"/>
        <dbReference type="EC" id="2.7.7.108"/>
    </reaction>
</comment>
<evidence type="ECO:0000256" key="4">
    <source>
        <dbReference type="ARBA" id="ARBA00022723"/>
    </source>
</evidence>
<reference evidence="10" key="1">
    <citation type="journal article" date="2019" name="Int. J. Syst. Evol. Microbiol.">
        <title>Halobacteriovorax valvorus sp. nov., a novel prokaryotic predator isolated from coastal seawater of China.</title>
        <authorList>
            <person name="Chen M.-X."/>
        </authorList>
    </citation>
    <scope>NUCLEOTIDE SEQUENCE [LARGE SCALE GENOMIC DNA]</scope>
    <source>
        <strain evidence="10">BL9</strain>
    </source>
</reference>
<comment type="catalytic activity">
    <reaction evidence="8">
        <text>L-tyrosyl-[protein] + UTP = O-(5'-uridylyl)-L-tyrosyl-[protein] + diphosphate</text>
        <dbReference type="Rhea" id="RHEA:83887"/>
        <dbReference type="Rhea" id="RHEA-COMP:10136"/>
        <dbReference type="Rhea" id="RHEA-COMP:20238"/>
        <dbReference type="ChEBI" id="CHEBI:33019"/>
        <dbReference type="ChEBI" id="CHEBI:46398"/>
        <dbReference type="ChEBI" id="CHEBI:46858"/>
        <dbReference type="ChEBI" id="CHEBI:90602"/>
    </reaction>
</comment>
<feature type="binding site" evidence="8">
    <location>
        <position position="96"/>
    </location>
    <ligand>
        <name>ATP</name>
        <dbReference type="ChEBI" id="CHEBI:30616"/>
    </ligand>
</feature>
<evidence type="ECO:0000256" key="8">
    <source>
        <dbReference type="HAMAP-Rule" id="MF_00692"/>
    </source>
</evidence>
<evidence type="ECO:0000313" key="9">
    <source>
        <dbReference type="EMBL" id="RZF21460.1"/>
    </source>
</evidence>
<comment type="function">
    <text evidence="8">Nucleotidyltransferase involved in the post-translational modification of proteins. It can catalyze the addition of adenosine monophosphate (AMP) or uridine monophosphate (UMP) to a protein, resulting in modifications known as AMPylation and UMPylation.</text>
</comment>
<evidence type="ECO:0000256" key="7">
    <source>
        <dbReference type="ARBA" id="ARBA00022842"/>
    </source>
</evidence>
<comment type="caution">
    <text evidence="9">The sequence shown here is derived from an EMBL/GenBank/DDBJ whole genome shotgun (WGS) entry which is preliminary data.</text>
</comment>
<feature type="binding site" evidence="8">
    <location>
        <position position="191"/>
    </location>
    <ligand>
        <name>ATP</name>
        <dbReference type="ChEBI" id="CHEBI:30616"/>
    </ligand>
</feature>
<keyword evidence="6 8" id="KW-0067">ATP-binding</keyword>
<evidence type="ECO:0000256" key="6">
    <source>
        <dbReference type="ARBA" id="ARBA00022840"/>
    </source>
</evidence>
<feature type="binding site" evidence="8">
    <location>
        <position position="127"/>
    </location>
    <ligand>
        <name>ATP</name>
        <dbReference type="ChEBI" id="CHEBI:30616"/>
    </ligand>
</feature>
<organism evidence="9 10">
    <name type="scientific">Halobacteriovorax vibrionivorans</name>
    <dbReference type="NCBI Taxonomy" id="2152716"/>
    <lineage>
        <taxon>Bacteria</taxon>
        <taxon>Pseudomonadati</taxon>
        <taxon>Bdellovibrionota</taxon>
        <taxon>Bacteriovoracia</taxon>
        <taxon>Bacteriovoracales</taxon>
        <taxon>Halobacteriovoraceae</taxon>
        <taxon>Halobacteriovorax</taxon>
    </lineage>
</organism>
<feature type="binding site" evidence="8">
    <location>
        <position position="126"/>
    </location>
    <ligand>
        <name>ATP</name>
        <dbReference type="ChEBI" id="CHEBI:30616"/>
    </ligand>
</feature>
<dbReference type="HAMAP" id="MF_00692">
    <property type="entry name" value="SelO"/>
    <property type="match status" value="1"/>
</dbReference>
<proteinExistence type="inferred from homology"/>
<keyword evidence="2 8" id="KW-0808">Transferase</keyword>
<dbReference type="EMBL" id="QDKL01000002">
    <property type="protein sequence ID" value="RZF21460.1"/>
    <property type="molecule type" value="Genomic_DNA"/>
</dbReference>
<feature type="binding site" evidence="8">
    <location>
        <position position="99"/>
    </location>
    <ligand>
        <name>ATP</name>
        <dbReference type="ChEBI" id="CHEBI:30616"/>
    </ligand>
</feature>
<dbReference type="InterPro" id="IPR003846">
    <property type="entry name" value="SelO"/>
</dbReference>
<comment type="catalytic activity">
    <reaction evidence="8">
        <text>L-histidyl-[protein] + UTP = N(tele)-(5'-uridylyl)-L-histidyl-[protein] + diphosphate</text>
        <dbReference type="Rhea" id="RHEA:83891"/>
        <dbReference type="Rhea" id="RHEA-COMP:9745"/>
        <dbReference type="Rhea" id="RHEA-COMP:20239"/>
        <dbReference type="ChEBI" id="CHEBI:29979"/>
        <dbReference type="ChEBI" id="CHEBI:33019"/>
        <dbReference type="ChEBI" id="CHEBI:46398"/>
        <dbReference type="ChEBI" id="CHEBI:233474"/>
    </reaction>
</comment>
<evidence type="ECO:0000256" key="2">
    <source>
        <dbReference type="ARBA" id="ARBA00022679"/>
    </source>
</evidence>
<accession>A0ABY0IET9</accession>
<keyword evidence="5 8" id="KW-0547">Nucleotide-binding</keyword>
<comment type="catalytic activity">
    <reaction evidence="8">
        <text>L-tyrosyl-[protein] + ATP = O-(5'-adenylyl)-L-tyrosyl-[protein] + diphosphate</text>
        <dbReference type="Rhea" id="RHEA:54288"/>
        <dbReference type="Rhea" id="RHEA-COMP:10136"/>
        <dbReference type="Rhea" id="RHEA-COMP:13846"/>
        <dbReference type="ChEBI" id="CHEBI:30616"/>
        <dbReference type="ChEBI" id="CHEBI:33019"/>
        <dbReference type="ChEBI" id="CHEBI:46858"/>
        <dbReference type="ChEBI" id="CHEBI:83624"/>
        <dbReference type="EC" id="2.7.7.108"/>
    </reaction>
</comment>
<evidence type="ECO:0000256" key="3">
    <source>
        <dbReference type="ARBA" id="ARBA00022695"/>
    </source>
</evidence>
<keyword evidence="7 8" id="KW-0460">Magnesium</keyword>
<feature type="binding site" evidence="8">
    <location>
        <position position="98"/>
    </location>
    <ligand>
        <name>ATP</name>
        <dbReference type="ChEBI" id="CHEBI:30616"/>
    </ligand>
</feature>
<dbReference type="NCBIfam" id="NF000658">
    <property type="entry name" value="PRK00029.1"/>
    <property type="match status" value="1"/>
</dbReference>
<dbReference type="EC" id="2.7.7.-" evidence="8"/>
<comment type="similarity">
    <text evidence="1 8">Belongs to the SELO family.</text>
</comment>
<feature type="binding site" evidence="8">
    <location>
        <position position="256"/>
    </location>
    <ligand>
        <name>Mg(2+)</name>
        <dbReference type="ChEBI" id="CHEBI:18420"/>
    </ligand>
</feature>
<dbReference type="RefSeq" id="WP_115360870.1">
    <property type="nucleotide sequence ID" value="NZ_QDKL01000002.1"/>
</dbReference>
<keyword evidence="3 8" id="KW-0548">Nucleotidyltransferase</keyword>
<evidence type="ECO:0000313" key="10">
    <source>
        <dbReference type="Proteomes" id="UP000443582"/>
    </source>
</evidence>
<feature type="binding site" evidence="8">
    <location>
        <position position="184"/>
    </location>
    <ligand>
        <name>ATP</name>
        <dbReference type="ChEBI" id="CHEBI:30616"/>
    </ligand>
</feature>
<evidence type="ECO:0000256" key="1">
    <source>
        <dbReference type="ARBA" id="ARBA00009747"/>
    </source>
</evidence>
<comment type="cofactor">
    <cofactor evidence="8">
        <name>Mg(2+)</name>
        <dbReference type="ChEBI" id="CHEBI:18420"/>
    </cofactor>
    <cofactor evidence="8">
        <name>Mn(2+)</name>
        <dbReference type="ChEBI" id="CHEBI:29035"/>
    </cofactor>
</comment>
<sequence length="495" mass="57013">MIKLEEIYQGLREFKQLTGRPQQTPGAHFSKVRPEKAPNPKLLCWSNGLASAMGIKDSDKELWIKLLSGNQDNYIPTPIAARYGGHQFGHWAGQLGDGRAMSLGQLNGMEIQLKGAGLTPYSRGADGKAVLRSSLREYICSEAMFHLGVPTTRALSLVETGEDVLRDMFYDGNAAYEKGAICTRIAPSFLRFGNYQIHAANHELEELKELIDYTIENYFPGMSIKEMFGEVVRRTACLMSEWMRVGFVHGVMNTDNLSMLGLTIDYGPYGWLDRFDPNWTPNTTDFREKRYRFINQVNIAYWNLAQLKEALQTVCLDNLDAQLDSFPDKFHHFYQDIQAKKVGLKTCERQFIDELFDLQYDLQADMTLFYRSLMVVMEGKEVDWQSIFYKDLTNDDRNRLDIWLKKWQREQKLQRVDPMIAYGVMNESNPVFIPRNYIVQLVLDDLEKGDETSLRNLEQAILNPYELNEFTRPFYKKAPEWSTSRPGCSTLSCSS</sequence>
<dbReference type="Proteomes" id="UP000443582">
    <property type="component" value="Unassembled WGS sequence"/>
</dbReference>
<comment type="catalytic activity">
    <reaction evidence="8">
        <text>L-seryl-[protein] + UTP = O-(5'-uridylyl)-L-seryl-[protein] + diphosphate</text>
        <dbReference type="Rhea" id="RHEA:64604"/>
        <dbReference type="Rhea" id="RHEA-COMP:9863"/>
        <dbReference type="Rhea" id="RHEA-COMP:16635"/>
        <dbReference type="ChEBI" id="CHEBI:29999"/>
        <dbReference type="ChEBI" id="CHEBI:33019"/>
        <dbReference type="ChEBI" id="CHEBI:46398"/>
        <dbReference type="ChEBI" id="CHEBI:156051"/>
    </reaction>
</comment>
<keyword evidence="10" id="KW-1185">Reference proteome</keyword>
<feature type="binding site" evidence="8">
    <location>
        <position position="114"/>
    </location>
    <ligand>
        <name>ATP</name>
        <dbReference type="ChEBI" id="CHEBI:30616"/>
    </ligand>
</feature>
<dbReference type="Pfam" id="PF02696">
    <property type="entry name" value="SelO"/>
    <property type="match status" value="1"/>
</dbReference>
<keyword evidence="8" id="KW-0464">Manganese</keyword>